<proteinExistence type="predicted"/>
<reference evidence="2 3" key="1">
    <citation type="submission" date="2024-03" db="EMBL/GenBank/DDBJ databases">
        <title>Complete genome sequence of the green alga Chloropicon roscoffensis RCC1871.</title>
        <authorList>
            <person name="Lemieux C."/>
            <person name="Pombert J.-F."/>
            <person name="Otis C."/>
            <person name="Turmel M."/>
        </authorList>
    </citation>
    <scope>NUCLEOTIDE SEQUENCE [LARGE SCALE GENOMIC DNA]</scope>
    <source>
        <strain evidence="2 3">RCC1871</strain>
    </source>
</reference>
<evidence type="ECO:0000259" key="1">
    <source>
        <dbReference type="Pfam" id="PF03372"/>
    </source>
</evidence>
<dbReference type="SUPFAM" id="SSF56219">
    <property type="entry name" value="DNase I-like"/>
    <property type="match status" value="1"/>
</dbReference>
<dbReference type="PANTHER" id="PTHR14859">
    <property type="entry name" value="CALCOFLUOR WHITE HYPERSENSITIVE PROTEIN PRECURSOR"/>
    <property type="match status" value="1"/>
</dbReference>
<evidence type="ECO:0000313" key="3">
    <source>
        <dbReference type="Proteomes" id="UP001472866"/>
    </source>
</evidence>
<evidence type="ECO:0000313" key="2">
    <source>
        <dbReference type="EMBL" id="WZN61067.1"/>
    </source>
</evidence>
<dbReference type="AlphaFoldDB" id="A0AAX4P580"/>
<accession>A0AAX4P580</accession>
<dbReference type="Pfam" id="PF03372">
    <property type="entry name" value="Exo_endo_phos"/>
    <property type="match status" value="1"/>
</dbReference>
<feature type="domain" description="Endonuclease/exonuclease/phosphatase" evidence="1">
    <location>
        <begin position="62"/>
        <end position="247"/>
    </location>
</feature>
<dbReference type="GO" id="GO:0006506">
    <property type="term" value="P:GPI anchor biosynthetic process"/>
    <property type="evidence" value="ECO:0007669"/>
    <property type="project" value="TreeGrafter"/>
</dbReference>
<gene>
    <name evidence="2" type="ORF">HKI87_03g26010</name>
</gene>
<dbReference type="PANTHER" id="PTHR14859:SF1">
    <property type="entry name" value="PGAP2-INTERACTING PROTEIN"/>
    <property type="match status" value="1"/>
</dbReference>
<dbReference type="Gene3D" id="3.60.10.10">
    <property type="entry name" value="Endonuclease/exonuclease/phosphatase"/>
    <property type="match status" value="1"/>
</dbReference>
<sequence length="281" mass="30929">MVTVASYNLNRLSFYNCQEGQLDQLRDLVVSEASKGVGLFCFQLASEAVLAEVQCTLTGAQFPHRIFASHDAFDAFGLGVVSRYPLGSIRTHAIPVEQGKEDKVFALAFDLRVPGERPIRFTNLWLNNTSEEARWAQVGGLLDAEAEEGVLVGDFNALRKADYTKGGWEALNAFAESRGWEPRSDRVMGALTSGPEAPFEDACTRILDENPEIDPNTTSTSSDFYTYSMEVGGRVLKLRLDYVLVSGASGLSPEFYRVRHDVSLSNHFPIVCSLRSSKGSL</sequence>
<dbReference type="Proteomes" id="UP001472866">
    <property type="component" value="Chromosome 03"/>
</dbReference>
<dbReference type="InterPro" id="IPR036691">
    <property type="entry name" value="Endo/exonu/phosph_ase_sf"/>
</dbReference>
<keyword evidence="3" id="KW-1185">Reference proteome</keyword>
<dbReference type="EMBL" id="CP151503">
    <property type="protein sequence ID" value="WZN61067.1"/>
    <property type="molecule type" value="Genomic_DNA"/>
</dbReference>
<name>A0AAX4P580_9CHLO</name>
<dbReference type="InterPro" id="IPR005135">
    <property type="entry name" value="Endo/exonuclease/phosphatase"/>
</dbReference>
<dbReference type="GO" id="GO:0016020">
    <property type="term" value="C:membrane"/>
    <property type="evidence" value="ECO:0007669"/>
    <property type="project" value="GOC"/>
</dbReference>
<protein>
    <recommendedName>
        <fullName evidence="1">Endonuclease/exonuclease/phosphatase domain-containing protein</fullName>
    </recommendedName>
</protein>
<dbReference type="GO" id="GO:0003824">
    <property type="term" value="F:catalytic activity"/>
    <property type="evidence" value="ECO:0007669"/>
    <property type="project" value="InterPro"/>
</dbReference>
<dbReference type="InterPro" id="IPR051916">
    <property type="entry name" value="GPI-anchor_lipid_remodeler"/>
</dbReference>
<organism evidence="2 3">
    <name type="scientific">Chloropicon roscoffensis</name>
    <dbReference type="NCBI Taxonomy" id="1461544"/>
    <lineage>
        <taxon>Eukaryota</taxon>
        <taxon>Viridiplantae</taxon>
        <taxon>Chlorophyta</taxon>
        <taxon>Chloropicophyceae</taxon>
        <taxon>Chloropicales</taxon>
        <taxon>Chloropicaceae</taxon>
        <taxon>Chloropicon</taxon>
    </lineage>
</organism>